<dbReference type="Gene3D" id="3.40.50.300">
    <property type="entry name" value="P-loop containing nucleotide triphosphate hydrolases"/>
    <property type="match status" value="1"/>
</dbReference>
<protein>
    <recommendedName>
        <fullName evidence="3">Kinase</fullName>
    </recommendedName>
</protein>
<evidence type="ECO:0008006" key="3">
    <source>
        <dbReference type="Google" id="ProtNLM"/>
    </source>
</evidence>
<proteinExistence type="predicted"/>
<sequence>MTARLIVVRGNSGSGKTSVVEAIRALYGRGIAYIEQDYVRRTVFQELDELDGANIELIGLMARHALGRGFHTVIEGILPTVRYGGMLARLHREYGGHFYYLDIPFEETVRRHGTRDKATAFTAEDMAAWYRSKDLLDQPRETVIDETSSLDATVQQILDETGLRRGPAAEIQVGDDDRLTGRE</sequence>
<dbReference type="Proteomes" id="UP000316298">
    <property type="component" value="Unassembled WGS sequence"/>
</dbReference>
<dbReference type="EMBL" id="VFMM01000001">
    <property type="protein sequence ID" value="TQJ18436.1"/>
    <property type="molecule type" value="Genomic_DNA"/>
</dbReference>
<gene>
    <name evidence="1" type="ORF">FB475_2571</name>
</gene>
<dbReference type="RefSeq" id="WP_337678203.1">
    <property type="nucleotide sequence ID" value="NZ_BAAAKA010000016.1"/>
</dbReference>
<dbReference type="InterPro" id="IPR027417">
    <property type="entry name" value="P-loop_NTPase"/>
</dbReference>
<accession>A0A542ETC0</accession>
<dbReference type="SUPFAM" id="SSF52540">
    <property type="entry name" value="P-loop containing nucleoside triphosphate hydrolases"/>
    <property type="match status" value="1"/>
</dbReference>
<name>A0A542ETC0_9ACTN</name>
<dbReference type="AlphaFoldDB" id="A0A542ETC0"/>
<dbReference type="Pfam" id="PF13671">
    <property type="entry name" value="AAA_33"/>
    <property type="match status" value="1"/>
</dbReference>
<organism evidence="1 2">
    <name type="scientific">Kribbella jejuensis</name>
    <dbReference type="NCBI Taxonomy" id="236068"/>
    <lineage>
        <taxon>Bacteria</taxon>
        <taxon>Bacillati</taxon>
        <taxon>Actinomycetota</taxon>
        <taxon>Actinomycetes</taxon>
        <taxon>Propionibacteriales</taxon>
        <taxon>Kribbellaceae</taxon>
        <taxon>Kribbella</taxon>
    </lineage>
</organism>
<keyword evidence="2" id="KW-1185">Reference proteome</keyword>
<reference evidence="1 2" key="1">
    <citation type="submission" date="2019-06" db="EMBL/GenBank/DDBJ databases">
        <title>Sequencing the genomes of 1000 actinobacteria strains.</title>
        <authorList>
            <person name="Klenk H.-P."/>
        </authorList>
    </citation>
    <scope>NUCLEOTIDE SEQUENCE [LARGE SCALE GENOMIC DNA]</scope>
    <source>
        <strain evidence="1 2">DSM 17305</strain>
    </source>
</reference>
<evidence type="ECO:0000313" key="1">
    <source>
        <dbReference type="EMBL" id="TQJ18436.1"/>
    </source>
</evidence>
<evidence type="ECO:0000313" key="2">
    <source>
        <dbReference type="Proteomes" id="UP000316298"/>
    </source>
</evidence>
<comment type="caution">
    <text evidence="1">The sequence shown here is derived from an EMBL/GenBank/DDBJ whole genome shotgun (WGS) entry which is preliminary data.</text>
</comment>